<evidence type="ECO:0000259" key="1">
    <source>
        <dbReference type="Pfam" id="PF04101"/>
    </source>
</evidence>
<dbReference type="PANTHER" id="PTHR21015:SF22">
    <property type="entry name" value="GLYCOSYLTRANSFERASE"/>
    <property type="match status" value="1"/>
</dbReference>
<dbReference type="Gene3D" id="3.40.50.2000">
    <property type="entry name" value="Glycogen Phosphorylase B"/>
    <property type="match status" value="1"/>
</dbReference>
<reference evidence="2" key="1">
    <citation type="submission" date="2019-08" db="EMBL/GenBank/DDBJ databases">
        <authorList>
            <person name="Kucharzyk K."/>
            <person name="Murdoch R.W."/>
            <person name="Higgins S."/>
            <person name="Loffler F."/>
        </authorList>
    </citation>
    <scope>NUCLEOTIDE SEQUENCE</scope>
</reference>
<dbReference type="CDD" id="cd03785">
    <property type="entry name" value="GT28_MurG"/>
    <property type="match status" value="1"/>
</dbReference>
<organism evidence="2">
    <name type="scientific">bioreactor metagenome</name>
    <dbReference type="NCBI Taxonomy" id="1076179"/>
    <lineage>
        <taxon>unclassified sequences</taxon>
        <taxon>metagenomes</taxon>
        <taxon>ecological metagenomes</taxon>
    </lineage>
</organism>
<gene>
    <name evidence="2" type="primary">murG_40</name>
    <name evidence="2" type="ORF">SDC9_161932</name>
</gene>
<dbReference type="SUPFAM" id="SSF53756">
    <property type="entry name" value="UDP-Glycosyltransferase/glycogen phosphorylase"/>
    <property type="match status" value="1"/>
</dbReference>
<keyword evidence="2" id="KW-0808">Transferase</keyword>
<protein>
    <submittedName>
        <fullName evidence="2">UDP-N-acetylglucosamine--N-acetylmuramyl-(Pentapeptide) pyrophosphoryl-undecaprenol N-acetylglucosamine transferase</fullName>
        <ecNumber evidence="2">2.4.1.227</ecNumber>
    </submittedName>
</protein>
<feature type="domain" description="Glycosyl transferase family 28 C-terminal" evidence="1">
    <location>
        <begin position="44"/>
        <end position="206"/>
    </location>
</feature>
<name>A0A645FJM9_9ZZZZ</name>
<dbReference type="InterPro" id="IPR007235">
    <property type="entry name" value="Glyco_trans_28_C"/>
</dbReference>
<comment type="caution">
    <text evidence="2">The sequence shown here is derived from an EMBL/GenBank/DDBJ whole genome shotgun (WGS) entry which is preliminary data.</text>
</comment>
<evidence type="ECO:0000313" key="2">
    <source>
        <dbReference type="EMBL" id="MPN14605.1"/>
    </source>
</evidence>
<dbReference type="Pfam" id="PF04101">
    <property type="entry name" value="Glyco_tran_28_C"/>
    <property type="match status" value="1"/>
</dbReference>
<dbReference type="EC" id="2.4.1.227" evidence="2"/>
<sequence length="217" mass="24279">MERFFPKTKILLTGNPVRNNIKKSTQSDKEEAIKQYNLNPSKKTLFVTGGSLGARRLNNCIKQYIIENQSSEYQIIWQYGKIYSDEISAFLNNNQRDYIHASDFIPRMDLAFAAADVIVTRAGAGTISELCIAGKAVIFVPSPNVTEDHQTYNAMSLVKQSAAKIVKDSEAEMTLMKSVDSLIKNDEEIKKLESNIEKLAMPDAAEVIAKEVLKLVK</sequence>
<dbReference type="EMBL" id="VSSQ01061240">
    <property type="protein sequence ID" value="MPN14605.1"/>
    <property type="molecule type" value="Genomic_DNA"/>
</dbReference>
<proteinExistence type="predicted"/>
<dbReference type="GO" id="GO:0016758">
    <property type="term" value="F:hexosyltransferase activity"/>
    <property type="evidence" value="ECO:0007669"/>
    <property type="project" value="InterPro"/>
</dbReference>
<dbReference type="AlphaFoldDB" id="A0A645FJM9"/>
<keyword evidence="2" id="KW-0328">Glycosyltransferase</keyword>
<dbReference type="PANTHER" id="PTHR21015">
    <property type="entry name" value="UDP-N-ACETYLGLUCOSAMINE--N-ACETYLMURAMYL-(PENTAPEPTIDE) PYROPHOSPHORYL-UNDECAPRENOL N-ACETYLGLUCOSAMINE TRANSFERASE 1"/>
    <property type="match status" value="1"/>
</dbReference>
<accession>A0A645FJM9</accession>